<dbReference type="Gene3D" id="3.90.1200.10">
    <property type="match status" value="1"/>
</dbReference>
<dbReference type="EC" id="2.7.1.172" evidence="1"/>
<name>A0AAD4LML7_9AGAM</name>
<comment type="similarity">
    <text evidence="3">Belongs to the fructosamine kinase family.</text>
</comment>
<comment type="caution">
    <text evidence="4">The sequence shown here is derived from an EMBL/GenBank/DDBJ whole genome shotgun (WGS) entry which is preliminary data.</text>
</comment>
<dbReference type="AlphaFoldDB" id="A0AAD4LML7"/>
<sequence>MARSAIPPHLLKQLERIEPGAHFSGKLPQVFSSSGKSYYAKCGSPREIEQYVGEAESLKAMGSCRSWSSPFFNGEETESSEGSPFFVSEYREITPLTERTGAILGRRLATEMHRYTSSKGYGFDVPTFCGATRLRNGCVSTHSYGILLSTLTERRKYSELCRKGQDVRTRRVFPLTLFVGAQAYYCRVIPALLGPLQIKPVLLHGDLWSGNTGTDATTGEPVIFDPSSLYGHNEADLAIGRMFGGIPSSFFETYHQHMPKTEPAEQYDLRGDLYELFHYLNHTVLFGGGYADSALRKMEKLLRVYS</sequence>
<dbReference type="GO" id="GO:0016301">
    <property type="term" value="F:kinase activity"/>
    <property type="evidence" value="ECO:0007669"/>
    <property type="project" value="UniProtKB-UniRule"/>
</dbReference>
<evidence type="ECO:0000256" key="2">
    <source>
        <dbReference type="ARBA" id="ARBA00048655"/>
    </source>
</evidence>
<dbReference type="PANTHER" id="PTHR12149:SF8">
    <property type="entry name" value="PROTEIN-RIBULOSAMINE 3-KINASE"/>
    <property type="match status" value="1"/>
</dbReference>
<accession>A0AAD4LML7</accession>
<dbReference type="PANTHER" id="PTHR12149">
    <property type="entry name" value="FRUCTOSAMINE 3 KINASE-RELATED PROTEIN"/>
    <property type="match status" value="1"/>
</dbReference>
<evidence type="ECO:0000313" key="5">
    <source>
        <dbReference type="Proteomes" id="UP001201163"/>
    </source>
</evidence>
<dbReference type="InterPro" id="IPR011009">
    <property type="entry name" value="Kinase-like_dom_sf"/>
</dbReference>
<keyword evidence="3 4" id="KW-0418">Kinase</keyword>
<dbReference type="EMBL" id="JAKELL010000007">
    <property type="protein sequence ID" value="KAH8997336.1"/>
    <property type="molecule type" value="Genomic_DNA"/>
</dbReference>
<evidence type="ECO:0000313" key="4">
    <source>
        <dbReference type="EMBL" id="KAH8997336.1"/>
    </source>
</evidence>
<evidence type="ECO:0000256" key="1">
    <source>
        <dbReference type="ARBA" id="ARBA00011961"/>
    </source>
</evidence>
<dbReference type="Pfam" id="PF03881">
    <property type="entry name" value="Fructosamin_kin"/>
    <property type="match status" value="2"/>
</dbReference>
<keyword evidence="3" id="KW-0808">Transferase</keyword>
<gene>
    <name evidence="4" type="ORF">EDB92DRAFT_1839256</name>
</gene>
<protein>
    <recommendedName>
        <fullName evidence="1">protein-ribulosamine 3-kinase</fullName>
        <ecNumber evidence="1">2.7.1.172</ecNumber>
    </recommendedName>
</protein>
<organism evidence="4 5">
    <name type="scientific">Lactarius akahatsu</name>
    <dbReference type="NCBI Taxonomy" id="416441"/>
    <lineage>
        <taxon>Eukaryota</taxon>
        <taxon>Fungi</taxon>
        <taxon>Dikarya</taxon>
        <taxon>Basidiomycota</taxon>
        <taxon>Agaricomycotina</taxon>
        <taxon>Agaricomycetes</taxon>
        <taxon>Russulales</taxon>
        <taxon>Russulaceae</taxon>
        <taxon>Lactarius</taxon>
    </lineage>
</organism>
<dbReference type="PIRSF" id="PIRSF006221">
    <property type="entry name" value="Ketosamine-3-kinase"/>
    <property type="match status" value="1"/>
</dbReference>
<proteinExistence type="inferred from homology"/>
<evidence type="ECO:0000256" key="3">
    <source>
        <dbReference type="PIRNR" id="PIRNR006221"/>
    </source>
</evidence>
<comment type="catalytic activity">
    <reaction evidence="2">
        <text>N(6)-D-ribulosyl-L-lysyl-[protein] + ATP = N(6)-(3-O-phospho-D-ribulosyl)-L-lysyl-[protein] + ADP + H(+)</text>
        <dbReference type="Rhea" id="RHEA:48432"/>
        <dbReference type="Rhea" id="RHEA-COMP:12103"/>
        <dbReference type="Rhea" id="RHEA-COMP:12104"/>
        <dbReference type="ChEBI" id="CHEBI:15378"/>
        <dbReference type="ChEBI" id="CHEBI:30616"/>
        <dbReference type="ChEBI" id="CHEBI:90418"/>
        <dbReference type="ChEBI" id="CHEBI:90420"/>
        <dbReference type="ChEBI" id="CHEBI:456216"/>
        <dbReference type="EC" id="2.7.1.172"/>
    </reaction>
    <physiologicalReaction direction="left-to-right" evidence="2">
        <dbReference type="Rhea" id="RHEA:48433"/>
    </physiologicalReaction>
</comment>
<reference evidence="4" key="1">
    <citation type="submission" date="2022-01" db="EMBL/GenBank/DDBJ databases">
        <title>Comparative genomics reveals a dynamic genome evolution in the ectomycorrhizal milk-cap (Lactarius) mushrooms.</title>
        <authorList>
            <consortium name="DOE Joint Genome Institute"/>
            <person name="Lebreton A."/>
            <person name="Tang N."/>
            <person name="Kuo A."/>
            <person name="LaButti K."/>
            <person name="Drula E."/>
            <person name="Barry K."/>
            <person name="Clum A."/>
            <person name="Lipzen A."/>
            <person name="Mousain D."/>
            <person name="Ng V."/>
            <person name="Wang R."/>
            <person name="Wang X."/>
            <person name="Dai Y."/>
            <person name="Henrissat B."/>
            <person name="Grigoriev I.V."/>
            <person name="Guerin-Laguette A."/>
            <person name="Yu F."/>
            <person name="Martin F.M."/>
        </authorList>
    </citation>
    <scope>NUCLEOTIDE SEQUENCE</scope>
    <source>
        <strain evidence="4">QP</strain>
    </source>
</reference>
<dbReference type="InterPro" id="IPR016477">
    <property type="entry name" value="Fructo-/Ketosamine-3-kinase"/>
</dbReference>
<keyword evidence="5" id="KW-1185">Reference proteome</keyword>
<dbReference type="GO" id="GO:0102193">
    <property type="term" value="F:protein-ribulosamine 3-kinase activity"/>
    <property type="evidence" value="ECO:0007669"/>
    <property type="project" value="UniProtKB-EC"/>
</dbReference>
<dbReference type="SUPFAM" id="SSF56112">
    <property type="entry name" value="Protein kinase-like (PK-like)"/>
    <property type="match status" value="1"/>
</dbReference>
<dbReference type="Proteomes" id="UP001201163">
    <property type="component" value="Unassembled WGS sequence"/>
</dbReference>